<protein>
    <submittedName>
        <fullName evidence="1">Uncharacterized protein</fullName>
    </submittedName>
</protein>
<evidence type="ECO:0000313" key="1">
    <source>
        <dbReference type="EMBL" id="CAL1380941.1"/>
    </source>
</evidence>
<gene>
    <name evidence="1" type="ORF">LTRI10_LOCUS22355</name>
</gene>
<name>A0AAV2E4S5_9ROSI</name>
<dbReference type="AlphaFoldDB" id="A0AAV2E4S5"/>
<dbReference type="Proteomes" id="UP001497516">
    <property type="component" value="Chromosome 4"/>
</dbReference>
<keyword evidence="2" id="KW-1185">Reference proteome</keyword>
<evidence type="ECO:0000313" key="2">
    <source>
        <dbReference type="Proteomes" id="UP001497516"/>
    </source>
</evidence>
<dbReference type="EMBL" id="OZ034817">
    <property type="protein sequence ID" value="CAL1380941.1"/>
    <property type="molecule type" value="Genomic_DNA"/>
</dbReference>
<sequence length="216" mass="23413">MCMDHSISQRRKIGAVKVCVEVSAKKPLVNRISITPDDMEEMYIGVDYCGLPRCCSACGVFGLDCSMPPLGASTKRVWRPKKLQVAPIQEVGNVVSNQTVGEKEPVKDGIIVENAGEGVSEKGKEVIVDSTPPVIASALPSHEEFNKVINGAKSKSTPRKSAPVLHSNALELLCGRDIKLQAPQKKLGGVRGLGVREPLTWLLRIDDNSHMEYKGL</sequence>
<reference evidence="1 2" key="1">
    <citation type="submission" date="2024-04" db="EMBL/GenBank/DDBJ databases">
        <authorList>
            <person name="Fracassetti M."/>
        </authorList>
    </citation>
    <scope>NUCLEOTIDE SEQUENCE [LARGE SCALE GENOMIC DNA]</scope>
</reference>
<proteinExistence type="predicted"/>
<accession>A0AAV2E4S5</accession>
<organism evidence="1 2">
    <name type="scientific">Linum trigynum</name>
    <dbReference type="NCBI Taxonomy" id="586398"/>
    <lineage>
        <taxon>Eukaryota</taxon>
        <taxon>Viridiplantae</taxon>
        <taxon>Streptophyta</taxon>
        <taxon>Embryophyta</taxon>
        <taxon>Tracheophyta</taxon>
        <taxon>Spermatophyta</taxon>
        <taxon>Magnoliopsida</taxon>
        <taxon>eudicotyledons</taxon>
        <taxon>Gunneridae</taxon>
        <taxon>Pentapetalae</taxon>
        <taxon>rosids</taxon>
        <taxon>fabids</taxon>
        <taxon>Malpighiales</taxon>
        <taxon>Linaceae</taxon>
        <taxon>Linum</taxon>
    </lineage>
</organism>